<proteinExistence type="predicted"/>
<comment type="caution">
    <text evidence="1">The sequence shown here is derived from an EMBL/GenBank/DDBJ whole genome shotgun (WGS) entry which is preliminary data.</text>
</comment>
<organism evidence="1 2">
    <name type="scientific">Caerostris extrusa</name>
    <name type="common">Bark spider</name>
    <name type="synonym">Caerostris bankana</name>
    <dbReference type="NCBI Taxonomy" id="172846"/>
    <lineage>
        <taxon>Eukaryota</taxon>
        <taxon>Metazoa</taxon>
        <taxon>Ecdysozoa</taxon>
        <taxon>Arthropoda</taxon>
        <taxon>Chelicerata</taxon>
        <taxon>Arachnida</taxon>
        <taxon>Araneae</taxon>
        <taxon>Araneomorphae</taxon>
        <taxon>Entelegynae</taxon>
        <taxon>Araneoidea</taxon>
        <taxon>Araneidae</taxon>
        <taxon>Caerostris</taxon>
    </lineage>
</organism>
<gene>
    <name evidence="1" type="ORF">CEXT_328151</name>
</gene>
<keyword evidence="2" id="KW-1185">Reference proteome</keyword>
<dbReference type="EMBL" id="BPLR01000375">
    <property type="protein sequence ID" value="GIY94331.1"/>
    <property type="molecule type" value="Genomic_DNA"/>
</dbReference>
<reference evidence="1 2" key="1">
    <citation type="submission" date="2021-06" db="EMBL/GenBank/DDBJ databases">
        <title>Caerostris extrusa draft genome.</title>
        <authorList>
            <person name="Kono N."/>
            <person name="Arakawa K."/>
        </authorList>
    </citation>
    <scope>NUCLEOTIDE SEQUENCE [LARGE SCALE GENOMIC DNA]</scope>
</reference>
<protein>
    <submittedName>
        <fullName evidence="1">Uncharacterized protein</fullName>
    </submittedName>
</protein>
<dbReference type="AlphaFoldDB" id="A0AAV4XH89"/>
<dbReference type="Proteomes" id="UP001054945">
    <property type="component" value="Unassembled WGS sequence"/>
</dbReference>
<evidence type="ECO:0000313" key="1">
    <source>
        <dbReference type="EMBL" id="GIY94331.1"/>
    </source>
</evidence>
<evidence type="ECO:0000313" key="2">
    <source>
        <dbReference type="Proteomes" id="UP001054945"/>
    </source>
</evidence>
<name>A0AAV4XH89_CAEEX</name>
<sequence length="95" mass="10847">MEKEVNILDQPPTSLLSSQPPWVVPSVTVCMQASFIFCKSPELGDFFGRRRCILGQWVFERRIFTVTFSKLRQVPHFANSPLHVELEISSADANH</sequence>
<accession>A0AAV4XH89</accession>